<organism evidence="11 12">
    <name type="scientific">Periplaneta americana</name>
    <name type="common">American cockroach</name>
    <name type="synonym">Blatta americana</name>
    <dbReference type="NCBI Taxonomy" id="6978"/>
    <lineage>
        <taxon>Eukaryota</taxon>
        <taxon>Metazoa</taxon>
        <taxon>Ecdysozoa</taxon>
        <taxon>Arthropoda</taxon>
        <taxon>Hexapoda</taxon>
        <taxon>Insecta</taxon>
        <taxon>Pterygota</taxon>
        <taxon>Neoptera</taxon>
        <taxon>Polyneoptera</taxon>
        <taxon>Dictyoptera</taxon>
        <taxon>Blattodea</taxon>
        <taxon>Blattoidea</taxon>
        <taxon>Blattidae</taxon>
        <taxon>Blattinae</taxon>
        <taxon>Periplaneta</taxon>
    </lineage>
</organism>
<name>A0ABQ8S3C6_PERAM</name>
<dbReference type="Gene3D" id="1.10.287.70">
    <property type="match status" value="1"/>
</dbReference>
<feature type="domain" description="Ionotropic glutamate receptor C-terminal" evidence="10">
    <location>
        <begin position="18"/>
        <end position="146"/>
    </location>
</feature>
<keyword evidence="3" id="KW-1003">Cell membrane</keyword>
<keyword evidence="6 9" id="KW-0472">Membrane</keyword>
<accession>A0ABQ8S3C6</accession>
<protein>
    <recommendedName>
        <fullName evidence="10">Ionotropic glutamate receptor C-terminal domain-containing protein</fullName>
    </recommendedName>
</protein>
<evidence type="ECO:0000256" key="8">
    <source>
        <dbReference type="ARBA" id="ARBA00023180"/>
    </source>
</evidence>
<dbReference type="Pfam" id="PF00060">
    <property type="entry name" value="Lig_chan"/>
    <property type="match status" value="1"/>
</dbReference>
<gene>
    <name evidence="11" type="ORF">ANN_24560</name>
</gene>
<evidence type="ECO:0000256" key="3">
    <source>
        <dbReference type="ARBA" id="ARBA00022475"/>
    </source>
</evidence>
<dbReference type="InterPro" id="IPR001320">
    <property type="entry name" value="Iontro_rcpt_C"/>
</dbReference>
<keyword evidence="8" id="KW-0325">Glycoprotein</keyword>
<evidence type="ECO:0000256" key="2">
    <source>
        <dbReference type="ARBA" id="ARBA00008685"/>
    </source>
</evidence>
<feature type="transmembrane region" description="Helical" evidence="9">
    <location>
        <begin position="36"/>
        <end position="60"/>
    </location>
</feature>
<dbReference type="EMBL" id="JAJSOF020000037">
    <property type="protein sequence ID" value="KAJ4428518.1"/>
    <property type="molecule type" value="Genomic_DNA"/>
</dbReference>
<keyword evidence="12" id="KW-1185">Reference proteome</keyword>
<evidence type="ECO:0000256" key="5">
    <source>
        <dbReference type="ARBA" id="ARBA00022989"/>
    </source>
</evidence>
<evidence type="ECO:0000259" key="10">
    <source>
        <dbReference type="Pfam" id="PF00060"/>
    </source>
</evidence>
<feature type="transmembrane region" description="Helical" evidence="9">
    <location>
        <begin position="6"/>
        <end position="24"/>
    </location>
</feature>
<dbReference type="PANTHER" id="PTHR42643">
    <property type="entry name" value="IONOTROPIC RECEPTOR 20A-RELATED"/>
    <property type="match status" value="1"/>
</dbReference>
<comment type="similarity">
    <text evidence="2">Belongs to the glutamate-gated ion channel (TC 1.A.10.1) family.</text>
</comment>
<evidence type="ECO:0000256" key="9">
    <source>
        <dbReference type="SAM" id="Phobius"/>
    </source>
</evidence>
<evidence type="ECO:0000313" key="12">
    <source>
        <dbReference type="Proteomes" id="UP001148838"/>
    </source>
</evidence>
<comment type="caution">
    <text evidence="11">The sequence shown here is derived from an EMBL/GenBank/DDBJ whole genome shotgun (WGS) entry which is preliminary data.</text>
</comment>
<keyword evidence="4 9" id="KW-0812">Transmembrane</keyword>
<dbReference type="PANTHER" id="PTHR42643:SF32">
    <property type="entry name" value="IONOTROPIC RECEPTOR 31A, ISOFORM C-RELATED"/>
    <property type="match status" value="1"/>
</dbReference>
<dbReference type="InterPro" id="IPR052192">
    <property type="entry name" value="Insect_Ionotropic_Sensory_Rcpt"/>
</dbReference>
<reference evidence="11 12" key="1">
    <citation type="journal article" date="2022" name="Allergy">
        <title>Genome assembly and annotation of Periplaneta americana reveal a comprehensive cockroach allergen profile.</title>
        <authorList>
            <person name="Wang L."/>
            <person name="Xiong Q."/>
            <person name="Saelim N."/>
            <person name="Wang L."/>
            <person name="Nong W."/>
            <person name="Wan A.T."/>
            <person name="Shi M."/>
            <person name="Liu X."/>
            <person name="Cao Q."/>
            <person name="Hui J.H.L."/>
            <person name="Sookrung N."/>
            <person name="Leung T.F."/>
            <person name="Tungtrongchitr A."/>
            <person name="Tsui S.K.W."/>
        </authorList>
    </citation>
    <scope>NUCLEOTIDE SEQUENCE [LARGE SCALE GENOMIC DNA]</scope>
    <source>
        <strain evidence="11">PWHHKU_190912</strain>
    </source>
</reference>
<keyword evidence="7" id="KW-0675">Receptor</keyword>
<proteinExistence type="inferred from homology"/>
<evidence type="ECO:0000256" key="1">
    <source>
        <dbReference type="ARBA" id="ARBA00004651"/>
    </source>
</evidence>
<sequence>MAEQIYFIILTFASLASVVIGHDITPRSTSCRLVYITAYLTALVLLAAYSAALISSLTVYSSNLPFSDLEGLLKENSYKVGVVSESEMFYTVSDDTDVGIFKDVYSRMLLDQENFPTTTLDGLHRVCKMKFAFMAYPESVLPLIRKVNCSIVPLPYKSYPISLAIAFRANNPYIDFFSYRLRMLRDGGIIHRLRIQNWPFLGQNAVKTSMVGVDLKAVAPLLALLASSVVVSVTILLVENGKFSYSNRHVKNAKTRLQRNMLRIQSVNRNSVKKRSIFYLFPWKLLPHNSRSNSRQHFHVWRD</sequence>
<dbReference type="SUPFAM" id="SSF53850">
    <property type="entry name" value="Periplasmic binding protein-like II"/>
    <property type="match status" value="1"/>
</dbReference>
<feature type="transmembrane region" description="Helical" evidence="9">
    <location>
        <begin position="217"/>
        <end position="238"/>
    </location>
</feature>
<evidence type="ECO:0000256" key="7">
    <source>
        <dbReference type="ARBA" id="ARBA00023170"/>
    </source>
</evidence>
<dbReference type="Proteomes" id="UP001148838">
    <property type="component" value="Unassembled WGS sequence"/>
</dbReference>
<comment type="subcellular location">
    <subcellularLocation>
        <location evidence="1">Cell membrane</location>
        <topology evidence="1">Multi-pass membrane protein</topology>
    </subcellularLocation>
</comment>
<evidence type="ECO:0000256" key="4">
    <source>
        <dbReference type="ARBA" id="ARBA00022692"/>
    </source>
</evidence>
<keyword evidence="5 9" id="KW-1133">Transmembrane helix</keyword>
<evidence type="ECO:0000256" key="6">
    <source>
        <dbReference type="ARBA" id="ARBA00023136"/>
    </source>
</evidence>
<evidence type="ECO:0000313" key="11">
    <source>
        <dbReference type="EMBL" id="KAJ4428518.1"/>
    </source>
</evidence>